<reference evidence="2 3" key="1">
    <citation type="submission" date="2024-09" db="EMBL/GenBank/DDBJ databases">
        <authorList>
            <person name="Sun Q."/>
            <person name="Mori K."/>
        </authorList>
    </citation>
    <scope>NUCLEOTIDE SEQUENCE [LARGE SCALE GENOMIC DNA]</scope>
    <source>
        <strain evidence="2 3">JCM 12822</strain>
    </source>
</reference>
<sequence length="166" mass="19183">MIRQARKKDLSRVMEIKEAVVPLMVAAGNTQWSPEYPNAQRFTKDIEAGTLYVYESDEEIVGFVVVDDEHPKPYEEISWEVEASQAKAMHRMAVDPGAQGQGVARKMMESIAEILEQQGIKGIHTDTSLENERMQKQFERNGYHYRGKLHLDDNIEDWYIAYEITF</sequence>
<comment type="caution">
    <text evidence="2">The sequence shown here is derived from an EMBL/GenBank/DDBJ whole genome shotgun (WGS) entry which is preliminary data.</text>
</comment>
<dbReference type="EMBL" id="JBHMAH010000001">
    <property type="protein sequence ID" value="MFB9859525.1"/>
    <property type="molecule type" value="Genomic_DNA"/>
</dbReference>
<protein>
    <submittedName>
        <fullName evidence="2">GNAT family N-acetyltransferase</fullName>
        <ecNumber evidence="2">2.3.-.-</ecNumber>
    </submittedName>
</protein>
<keyword evidence="2" id="KW-0808">Transferase</keyword>
<dbReference type="InterPro" id="IPR016181">
    <property type="entry name" value="Acyl_CoA_acyltransferase"/>
</dbReference>
<evidence type="ECO:0000259" key="1">
    <source>
        <dbReference type="PROSITE" id="PS51186"/>
    </source>
</evidence>
<proteinExistence type="predicted"/>
<dbReference type="InterPro" id="IPR000182">
    <property type="entry name" value="GNAT_dom"/>
</dbReference>
<dbReference type="InterPro" id="IPR050276">
    <property type="entry name" value="MshD_Acetyltransferase"/>
</dbReference>
<dbReference type="Proteomes" id="UP001589740">
    <property type="component" value="Unassembled WGS sequence"/>
</dbReference>
<dbReference type="RefSeq" id="WP_380569102.1">
    <property type="nucleotide sequence ID" value="NZ_JBHMAH010000001.1"/>
</dbReference>
<dbReference type="EC" id="2.3.-.-" evidence="2"/>
<dbReference type="SUPFAM" id="SSF55729">
    <property type="entry name" value="Acyl-CoA N-acyltransferases (Nat)"/>
    <property type="match status" value="1"/>
</dbReference>
<dbReference type="PANTHER" id="PTHR43617">
    <property type="entry name" value="L-AMINO ACID N-ACETYLTRANSFERASE"/>
    <property type="match status" value="1"/>
</dbReference>
<evidence type="ECO:0000313" key="3">
    <source>
        <dbReference type="Proteomes" id="UP001589740"/>
    </source>
</evidence>
<name>A0ABV5Z2B7_9STAP</name>
<feature type="domain" description="N-acetyltransferase" evidence="1">
    <location>
        <begin position="1"/>
        <end position="165"/>
    </location>
</feature>
<organism evidence="2 3">
    <name type="scientific">Salinicoccus siamensis</name>
    <dbReference type="NCBI Taxonomy" id="381830"/>
    <lineage>
        <taxon>Bacteria</taxon>
        <taxon>Bacillati</taxon>
        <taxon>Bacillota</taxon>
        <taxon>Bacilli</taxon>
        <taxon>Bacillales</taxon>
        <taxon>Staphylococcaceae</taxon>
        <taxon>Salinicoccus</taxon>
    </lineage>
</organism>
<dbReference type="PROSITE" id="PS51186">
    <property type="entry name" value="GNAT"/>
    <property type="match status" value="1"/>
</dbReference>
<evidence type="ECO:0000313" key="2">
    <source>
        <dbReference type="EMBL" id="MFB9859525.1"/>
    </source>
</evidence>
<keyword evidence="2" id="KW-0012">Acyltransferase</keyword>
<dbReference type="Pfam" id="PF00583">
    <property type="entry name" value="Acetyltransf_1"/>
    <property type="match status" value="1"/>
</dbReference>
<accession>A0ABV5Z2B7</accession>
<dbReference type="GO" id="GO:0016746">
    <property type="term" value="F:acyltransferase activity"/>
    <property type="evidence" value="ECO:0007669"/>
    <property type="project" value="UniProtKB-KW"/>
</dbReference>
<gene>
    <name evidence="2" type="ORF">ACFFLE_00160</name>
</gene>
<keyword evidence="3" id="KW-1185">Reference proteome</keyword>
<dbReference type="Gene3D" id="3.40.630.30">
    <property type="match status" value="1"/>
</dbReference>
<dbReference type="CDD" id="cd04301">
    <property type="entry name" value="NAT_SF"/>
    <property type="match status" value="1"/>
</dbReference>